<dbReference type="KEGG" id="mae:Maeo_0707"/>
<sequence>MKIKQDLGGFAWSCRMCGGCCDTPQITKKDIANIAGHLGLSFKEVVDKYLSSFDGLYGEMKSVKGKCIFLKENRCSIYKVRPLICRLRPYSPQMKNGELVLTYDIWFKENCKGIFEGELPVEKEYLKYGELVVKYMGVEEDK</sequence>
<evidence type="ECO:0000313" key="2">
    <source>
        <dbReference type="Proteomes" id="UP000001106"/>
    </source>
</evidence>
<dbReference type="eggNOG" id="arCOG02579">
    <property type="taxonomic scope" value="Archaea"/>
</dbReference>
<dbReference type="GeneID" id="5327780"/>
<evidence type="ECO:0008006" key="3">
    <source>
        <dbReference type="Google" id="ProtNLM"/>
    </source>
</evidence>
<dbReference type="RefSeq" id="WP_011973422.1">
    <property type="nucleotide sequence ID" value="NC_009635.1"/>
</dbReference>
<dbReference type="PANTHER" id="PTHR35866">
    <property type="entry name" value="PUTATIVE-RELATED"/>
    <property type="match status" value="1"/>
</dbReference>
<dbReference type="PANTHER" id="PTHR35866:SF2">
    <property type="entry name" value="YKGJ FAMILY CYSTEINE CLUSTER PROTEIN"/>
    <property type="match status" value="1"/>
</dbReference>
<dbReference type="AlphaFoldDB" id="A6UUW8"/>
<proteinExistence type="predicted"/>
<dbReference type="HOGENOM" id="CLU_1521868_0_0_2"/>
<dbReference type="Proteomes" id="UP000001106">
    <property type="component" value="Chromosome"/>
</dbReference>
<protein>
    <recommendedName>
        <fullName evidence="3">YkgJ family cysteine cluster protein</fullName>
    </recommendedName>
</protein>
<evidence type="ECO:0000313" key="1">
    <source>
        <dbReference type="EMBL" id="ABR56290.1"/>
    </source>
</evidence>
<name>A6UUW8_META3</name>
<dbReference type="OrthoDB" id="36424at2157"/>
<keyword evidence="2" id="KW-1185">Reference proteome</keyword>
<dbReference type="STRING" id="419665.Maeo_0707"/>
<dbReference type="Pfam" id="PF03692">
    <property type="entry name" value="CxxCxxCC"/>
    <property type="match status" value="1"/>
</dbReference>
<gene>
    <name evidence="1" type="ordered locus">Maeo_0707</name>
</gene>
<reference evidence="1" key="1">
    <citation type="submission" date="2007-06" db="EMBL/GenBank/DDBJ databases">
        <title>Complete sequence of Methanococcus aeolicus Nankai-3.</title>
        <authorList>
            <consortium name="US DOE Joint Genome Institute"/>
            <person name="Copeland A."/>
            <person name="Lucas S."/>
            <person name="Lapidus A."/>
            <person name="Barry K."/>
            <person name="Glavina del Rio T."/>
            <person name="Dalin E."/>
            <person name="Tice H."/>
            <person name="Pitluck S."/>
            <person name="Chain P."/>
            <person name="Malfatti S."/>
            <person name="Shin M."/>
            <person name="Vergez L."/>
            <person name="Schmutz J."/>
            <person name="Larimer F."/>
            <person name="Land M."/>
            <person name="Hauser L."/>
            <person name="Kyrpides N."/>
            <person name="Lykidis A."/>
            <person name="Sieprawska-Lupa M."/>
            <person name="Whitman W.B."/>
            <person name="Richardson P."/>
        </authorList>
    </citation>
    <scope>NUCLEOTIDE SEQUENCE [LARGE SCALE GENOMIC DNA]</scope>
    <source>
        <strain evidence="1">Nankai-3</strain>
    </source>
</reference>
<dbReference type="InterPro" id="IPR005358">
    <property type="entry name" value="Puta_zinc/iron-chelating_dom"/>
</dbReference>
<dbReference type="EMBL" id="CP000743">
    <property type="protein sequence ID" value="ABR56290.1"/>
    <property type="molecule type" value="Genomic_DNA"/>
</dbReference>
<organism evidence="1 2">
    <name type="scientific">Methanococcus aeolicus (strain ATCC BAA-1280 / DSM 17508 / OCM 812 / Nankai-3)</name>
    <dbReference type="NCBI Taxonomy" id="419665"/>
    <lineage>
        <taxon>Archaea</taxon>
        <taxon>Methanobacteriati</taxon>
        <taxon>Methanobacteriota</taxon>
        <taxon>Methanomada group</taxon>
        <taxon>Methanococci</taxon>
        <taxon>Methanococcales</taxon>
        <taxon>Methanococcaceae</taxon>
        <taxon>Methanococcus</taxon>
    </lineage>
</organism>
<accession>A6UUW8</accession>